<keyword evidence="1" id="KW-0472">Membrane</keyword>
<dbReference type="Proteomes" id="UP000184335">
    <property type="component" value="Unassembled WGS sequence"/>
</dbReference>
<reference evidence="2 3" key="1">
    <citation type="submission" date="2016-11" db="EMBL/GenBank/DDBJ databases">
        <authorList>
            <person name="Jaros S."/>
            <person name="Januszkiewicz K."/>
            <person name="Wedrychowicz H."/>
        </authorList>
    </citation>
    <scope>NUCLEOTIDE SEQUENCE [LARGE SCALE GENOMIC DNA]</scope>
    <source>
        <strain evidence="2 3">DSM 25479</strain>
    </source>
</reference>
<accession>A0A1M5ZYM6</accession>
<evidence type="ECO:0000313" key="3">
    <source>
        <dbReference type="Proteomes" id="UP000184335"/>
    </source>
</evidence>
<dbReference type="OrthoDB" id="1266852at2"/>
<evidence type="ECO:0000256" key="1">
    <source>
        <dbReference type="SAM" id="Phobius"/>
    </source>
</evidence>
<dbReference type="EMBL" id="FQYI01000001">
    <property type="protein sequence ID" value="SHI29364.1"/>
    <property type="molecule type" value="Genomic_DNA"/>
</dbReference>
<name>A0A1M5ZYM6_9FLAO</name>
<dbReference type="STRING" id="1118202.SAMN05443429_10151"/>
<keyword evidence="1" id="KW-1133">Transmembrane helix</keyword>
<dbReference type="AlphaFoldDB" id="A0A1M5ZYM6"/>
<evidence type="ECO:0000313" key="2">
    <source>
        <dbReference type="EMBL" id="SHI29364.1"/>
    </source>
</evidence>
<organism evidence="2 3">
    <name type="scientific">Cruoricaptor ignavus</name>
    <dbReference type="NCBI Taxonomy" id="1118202"/>
    <lineage>
        <taxon>Bacteria</taxon>
        <taxon>Pseudomonadati</taxon>
        <taxon>Bacteroidota</taxon>
        <taxon>Flavobacteriia</taxon>
        <taxon>Flavobacteriales</taxon>
        <taxon>Weeksellaceae</taxon>
        <taxon>Cruoricaptor</taxon>
    </lineage>
</organism>
<dbReference type="RefSeq" id="WP_073177207.1">
    <property type="nucleotide sequence ID" value="NZ_FQYI01000001.1"/>
</dbReference>
<feature type="transmembrane region" description="Helical" evidence="1">
    <location>
        <begin position="15"/>
        <end position="38"/>
    </location>
</feature>
<proteinExistence type="predicted"/>
<sequence length="125" mass="14825">MDDNYFGNVPEKPTLPYYIGIAVLLVAAFLSVNTDLALFSERKDVEIQDWYFWLIFSIDLAIFACVILMLFQRKIGVIAMPVLVVLHFMLHRFYLSTFLYFDVQLLFVYFALGLFMVIPRWKFFR</sequence>
<feature type="transmembrane region" description="Helical" evidence="1">
    <location>
        <begin position="98"/>
        <end position="118"/>
    </location>
</feature>
<keyword evidence="3" id="KW-1185">Reference proteome</keyword>
<feature type="transmembrane region" description="Helical" evidence="1">
    <location>
        <begin position="50"/>
        <end position="69"/>
    </location>
</feature>
<keyword evidence="1" id="KW-0812">Transmembrane</keyword>
<gene>
    <name evidence="2" type="ORF">SAMN05443429_10151</name>
</gene>
<protein>
    <submittedName>
        <fullName evidence="2">Uncharacterized protein</fullName>
    </submittedName>
</protein>